<dbReference type="InterPro" id="IPR052895">
    <property type="entry name" value="HetReg/Transcr_Mod"/>
</dbReference>
<sequence length="624" mass="70225">MSSLQYSELDRDKTEIRVLDLQPAKDPDSPIHCSMRNVSLDNPEPPQYDALSYVWGETSPSFDTYVNGVVFAVGKNLRDALTALRLRKKPRVVWADAICINQAGSTNSEEKNYLVPLMGRIYSEASNTVIWLGLSNENVDLMVSWLKPSQSPAWLKVNTKAAFSEKARRERDIMTIKAVAGYFDLLMRQYWYRMWTFQEFLLPPSEPVCYCGTNEFTMTSVNEIESRRDAALNEVRARVKVQLTGKDDEALDKDTDLREYVEAVHYNIRPLGQKTADALAGASVFKIRDVYHSGKKDTLAYFLGMTGERNCYMGHDKFFAIYGILPILQTVAPVDYNKPLRQLTLEMTEHMVSTEHNKNMYACFPLREGHLDNDSEYPSWIPEYTRGSQETDGHNMYDTGEGLAEELRDDNLHGCEAASVENSTILRAHGVLAGTVTHTVQFGTTMAGIVATLDNLLAMDNSYQEEAMAGATLRRQSDIPKRVAHAGVSNMLSLLRGDLNMVDEIKEIHGVFESGETPIFRGKWHTLDTHNKLLYLSGKAVFFTDTGLFGIGVSLVKPGHTVVILKNERLPIVLARQEADVDMGKESFLMVGTAYLDGAMENEWKDTQLVAELSQQSRKKFIIC</sequence>
<proteinExistence type="predicted"/>
<dbReference type="Pfam" id="PF06985">
    <property type="entry name" value="HET"/>
    <property type="match status" value="1"/>
</dbReference>
<evidence type="ECO:0000313" key="2">
    <source>
        <dbReference type="EMBL" id="KAL1878633.1"/>
    </source>
</evidence>
<organism evidence="2 3">
    <name type="scientific">Diaporthe australafricana</name>
    <dbReference type="NCBI Taxonomy" id="127596"/>
    <lineage>
        <taxon>Eukaryota</taxon>
        <taxon>Fungi</taxon>
        <taxon>Dikarya</taxon>
        <taxon>Ascomycota</taxon>
        <taxon>Pezizomycotina</taxon>
        <taxon>Sordariomycetes</taxon>
        <taxon>Sordariomycetidae</taxon>
        <taxon>Diaporthales</taxon>
        <taxon>Diaporthaceae</taxon>
        <taxon>Diaporthe</taxon>
    </lineage>
</organism>
<evidence type="ECO:0000259" key="1">
    <source>
        <dbReference type="Pfam" id="PF06985"/>
    </source>
</evidence>
<dbReference type="Pfam" id="PF26639">
    <property type="entry name" value="Het-6_barrel"/>
    <property type="match status" value="1"/>
</dbReference>
<accession>A0ABR3XRK4</accession>
<name>A0ABR3XRK4_9PEZI</name>
<gene>
    <name evidence="2" type="ORF">Daus18300_001908</name>
</gene>
<dbReference type="PANTHER" id="PTHR24148">
    <property type="entry name" value="ANKYRIN REPEAT DOMAIN-CONTAINING PROTEIN 39 HOMOLOG-RELATED"/>
    <property type="match status" value="1"/>
</dbReference>
<evidence type="ECO:0000313" key="3">
    <source>
        <dbReference type="Proteomes" id="UP001583177"/>
    </source>
</evidence>
<dbReference type="EMBL" id="JAWRVE010000011">
    <property type="protein sequence ID" value="KAL1878633.1"/>
    <property type="molecule type" value="Genomic_DNA"/>
</dbReference>
<keyword evidence="3" id="KW-1185">Reference proteome</keyword>
<feature type="domain" description="Heterokaryon incompatibility" evidence="1">
    <location>
        <begin position="48"/>
        <end position="199"/>
    </location>
</feature>
<dbReference type="InterPro" id="IPR010730">
    <property type="entry name" value="HET"/>
</dbReference>
<dbReference type="Proteomes" id="UP001583177">
    <property type="component" value="Unassembled WGS sequence"/>
</dbReference>
<dbReference type="PANTHER" id="PTHR24148:SF64">
    <property type="entry name" value="HETEROKARYON INCOMPATIBILITY DOMAIN-CONTAINING PROTEIN"/>
    <property type="match status" value="1"/>
</dbReference>
<comment type="caution">
    <text evidence="2">The sequence shown here is derived from an EMBL/GenBank/DDBJ whole genome shotgun (WGS) entry which is preliminary data.</text>
</comment>
<reference evidence="2 3" key="1">
    <citation type="journal article" date="2024" name="IMA Fungus">
        <title>IMA Genome - F19 : A genome assembly and annotation guide to empower mycologists, including annotated draft genome sequences of Ceratocystis pirilliformis, Diaporthe australafricana, Fusarium ophioides, Paecilomyces lecythidis, and Sporothrix stenoceras.</title>
        <authorList>
            <person name="Aylward J."/>
            <person name="Wilson A.M."/>
            <person name="Visagie C.M."/>
            <person name="Spraker J."/>
            <person name="Barnes I."/>
            <person name="Buitendag C."/>
            <person name="Ceriani C."/>
            <person name="Del Mar Angel L."/>
            <person name="du Plessis D."/>
            <person name="Fuchs T."/>
            <person name="Gasser K."/>
            <person name="Kramer D."/>
            <person name="Li W."/>
            <person name="Munsamy K."/>
            <person name="Piso A."/>
            <person name="Price J.L."/>
            <person name="Sonnekus B."/>
            <person name="Thomas C."/>
            <person name="van der Nest A."/>
            <person name="van Dijk A."/>
            <person name="van Heerden A."/>
            <person name="van Vuuren N."/>
            <person name="Yilmaz N."/>
            <person name="Duong T.A."/>
            <person name="van der Merwe N.A."/>
            <person name="Wingfield M.J."/>
            <person name="Wingfield B.D."/>
        </authorList>
    </citation>
    <scope>NUCLEOTIDE SEQUENCE [LARGE SCALE GENOMIC DNA]</scope>
    <source>
        <strain evidence="2 3">CMW 18300</strain>
    </source>
</reference>
<protein>
    <recommendedName>
        <fullName evidence="1">Heterokaryon incompatibility domain-containing protein</fullName>
    </recommendedName>
</protein>